<evidence type="ECO:0000256" key="6">
    <source>
        <dbReference type="ARBA" id="ARBA00023027"/>
    </source>
</evidence>
<dbReference type="EMBL" id="JACCKB010000028">
    <property type="protein sequence ID" value="NYZ67696.1"/>
    <property type="molecule type" value="Genomic_DNA"/>
</dbReference>
<evidence type="ECO:0000313" key="10">
    <source>
        <dbReference type="EMBL" id="NYZ67696.1"/>
    </source>
</evidence>
<gene>
    <name evidence="10" type="ORF">H0A36_16915</name>
</gene>
<sequence>MEILTALHNRVSKPRLVEPGPSEEQLAAIFQAALRAPDHAMLKPWRFLTIVGVGLERLGQLFADAAKQDQPDLSEEALNKYLGMPLRAPMIIVVICSPKSHPKVPEVEQVLSTGAATQNMLLACHGMKLGAMWRTGAMAYHAHVKAGLGIGTDELLAGFLYVGTPQGSIKRVPELNLTDFVQNWPLNKK</sequence>
<comment type="caution">
    <text evidence="10">The sequence shown here is derived from an EMBL/GenBank/DDBJ whole genome shotgun (WGS) entry which is preliminary data.</text>
</comment>
<dbReference type="PIRSF" id="PIRSF000232">
    <property type="entry name" value="YdjA"/>
    <property type="match status" value="1"/>
</dbReference>
<evidence type="ECO:0000256" key="4">
    <source>
        <dbReference type="ARBA" id="ARBA00022857"/>
    </source>
</evidence>
<evidence type="ECO:0000256" key="3">
    <source>
        <dbReference type="ARBA" id="ARBA00022643"/>
    </source>
</evidence>
<feature type="binding site" evidence="8">
    <location>
        <position position="39"/>
    </location>
    <ligand>
        <name>FMN</name>
        <dbReference type="ChEBI" id="CHEBI:58210"/>
        <note>ligand shared between dimeric partners</note>
    </ligand>
</feature>
<dbReference type="EC" id="1.-.-.-" evidence="7"/>
<dbReference type="PANTHER" id="PTHR43821:SF1">
    <property type="entry name" value="NAD(P)H NITROREDUCTASE YDJA-RELATED"/>
    <property type="match status" value="1"/>
</dbReference>
<comment type="cofactor">
    <cofactor evidence="8">
        <name>FMN</name>
        <dbReference type="ChEBI" id="CHEBI:58210"/>
    </cofactor>
    <text evidence="8">Binds 1 FMN per subunit.</text>
</comment>
<evidence type="ECO:0000313" key="11">
    <source>
        <dbReference type="Proteomes" id="UP000569732"/>
    </source>
</evidence>
<evidence type="ECO:0000256" key="2">
    <source>
        <dbReference type="ARBA" id="ARBA00022630"/>
    </source>
</evidence>
<feature type="binding site" evidence="8">
    <location>
        <position position="35"/>
    </location>
    <ligand>
        <name>FMN</name>
        <dbReference type="ChEBI" id="CHEBI:58210"/>
        <note>ligand shared between dimeric partners</note>
    </ligand>
</feature>
<keyword evidence="5 7" id="KW-0560">Oxidoreductase</keyword>
<keyword evidence="3 7" id="KW-0288">FMN</keyword>
<feature type="domain" description="Nitroreductase" evidence="9">
    <location>
        <begin position="18"/>
        <end position="163"/>
    </location>
</feature>
<feature type="binding site" description="in other chain" evidence="8">
    <location>
        <begin position="133"/>
        <end position="135"/>
    </location>
    <ligand>
        <name>FMN</name>
        <dbReference type="ChEBI" id="CHEBI:58210"/>
        <note>ligand shared between dimeric partners</note>
    </ligand>
</feature>
<evidence type="ECO:0000259" key="9">
    <source>
        <dbReference type="Pfam" id="PF00881"/>
    </source>
</evidence>
<comment type="similarity">
    <text evidence="1 7">Belongs to the nitroreductase family.</text>
</comment>
<dbReference type="Proteomes" id="UP000569732">
    <property type="component" value="Unassembled WGS sequence"/>
</dbReference>
<keyword evidence="11" id="KW-1185">Reference proteome</keyword>
<dbReference type="AlphaFoldDB" id="A0A853IJ70"/>
<proteinExistence type="inferred from homology"/>
<evidence type="ECO:0000256" key="1">
    <source>
        <dbReference type="ARBA" id="ARBA00007118"/>
    </source>
</evidence>
<protein>
    <recommendedName>
        <fullName evidence="7">Putative NAD(P)H nitroreductase</fullName>
        <ecNumber evidence="7">1.-.-.-</ecNumber>
    </recommendedName>
</protein>
<dbReference type="InterPro" id="IPR000415">
    <property type="entry name" value="Nitroreductase-like"/>
</dbReference>
<evidence type="ECO:0000256" key="5">
    <source>
        <dbReference type="ARBA" id="ARBA00023002"/>
    </source>
</evidence>
<dbReference type="RefSeq" id="WP_180569715.1">
    <property type="nucleotide sequence ID" value="NZ_JACCKB010000028.1"/>
</dbReference>
<keyword evidence="2 7" id="KW-0285">Flavoprotein</keyword>
<evidence type="ECO:0000256" key="8">
    <source>
        <dbReference type="PIRSR" id="PIRSR000232-1"/>
    </source>
</evidence>
<dbReference type="InterPro" id="IPR052530">
    <property type="entry name" value="NAD(P)H_nitroreductase"/>
</dbReference>
<dbReference type="GO" id="GO:0016491">
    <property type="term" value="F:oxidoreductase activity"/>
    <property type="evidence" value="ECO:0007669"/>
    <property type="project" value="UniProtKB-UniRule"/>
</dbReference>
<dbReference type="Gene3D" id="3.40.109.10">
    <property type="entry name" value="NADH Oxidase"/>
    <property type="match status" value="1"/>
</dbReference>
<accession>A0A853IJ70</accession>
<feature type="binding site" description="in other chain" evidence="8">
    <location>
        <begin position="10"/>
        <end position="12"/>
    </location>
    <ligand>
        <name>FMN</name>
        <dbReference type="ChEBI" id="CHEBI:58210"/>
        <note>ligand shared between dimeric partners</note>
    </ligand>
</feature>
<dbReference type="SUPFAM" id="SSF55469">
    <property type="entry name" value="FMN-dependent nitroreductase-like"/>
    <property type="match status" value="1"/>
</dbReference>
<keyword evidence="6 7" id="KW-0520">NAD</keyword>
<reference evidence="10 11" key="1">
    <citation type="submission" date="2020-07" db="EMBL/GenBank/DDBJ databases">
        <title>Endozoicomonas sp. nov., isolated from sediment.</title>
        <authorList>
            <person name="Gu T."/>
        </authorList>
    </citation>
    <scope>NUCLEOTIDE SEQUENCE [LARGE SCALE GENOMIC DNA]</scope>
    <source>
        <strain evidence="10 11">SM1973</strain>
    </source>
</reference>
<keyword evidence="4 7" id="KW-0521">NADP</keyword>
<evidence type="ECO:0000256" key="7">
    <source>
        <dbReference type="PIRNR" id="PIRNR000232"/>
    </source>
</evidence>
<dbReference type="PANTHER" id="PTHR43821">
    <property type="entry name" value="NAD(P)H NITROREDUCTASE YDJA-RELATED"/>
    <property type="match status" value="1"/>
</dbReference>
<organism evidence="10 11">
    <name type="scientific">Spartinivicinus marinus</name>
    <dbReference type="NCBI Taxonomy" id="2994442"/>
    <lineage>
        <taxon>Bacteria</taxon>
        <taxon>Pseudomonadati</taxon>
        <taxon>Pseudomonadota</taxon>
        <taxon>Gammaproteobacteria</taxon>
        <taxon>Oceanospirillales</taxon>
        <taxon>Zooshikellaceae</taxon>
        <taxon>Spartinivicinus</taxon>
    </lineage>
</organism>
<dbReference type="InterPro" id="IPR029479">
    <property type="entry name" value="Nitroreductase"/>
</dbReference>
<dbReference type="Pfam" id="PF00881">
    <property type="entry name" value="Nitroreductase"/>
    <property type="match status" value="1"/>
</dbReference>
<dbReference type="CDD" id="cd02135">
    <property type="entry name" value="YdjA-like"/>
    <property type="match status" value="1"/>
</dbReference>
<dbReference type="InterPro" id="IPR026021">
    <property type="entry name" value="YdjA-like"/>
</dbReference>
<name>A0A853IJ70_9GAMM</name>